<accession>A0A4R5ASY0</accession>
<comment type="similarity">
    <text evidence="1">Belongs to the 'phage' integrase family.</text>
</comment>
<evidence type="ECO:0000256" key="2">
    <source>
        <dbReference type="ARBA" id="ARBA00023125"/>
    </source>
</evidence>
<dbReference type="InterPro" id="IPR013762">
    <property type="entry name" value="Integrase-like_cat_sf"/>
</dbReference>
<dbReference type="InterPro" id="IPR050090">
    <property type="entry name" value="Tyrosine_recombinase_XerCD"/>
</dbReference>
<keyword evidence="3" id="KW-0233">DNA recombination</keyword>
<dbReference type="Pfam" id="PF17293">
    <property type="entry name" value="Arm-DNA-bind_5"/>
    <property type="match status" value="1"/>
</dbReference>
<dbReference type="InterPro" id="IPR025269">
    <property type="entry name" value="SAM-like_dom"/>
</dbReference>
<dbReference type="InterPro" id="IPR002104">
    <property type="entry name" value="Integrase_catalytic"/>
</dbReference>
<dbReference type="SUPFAM" id="SSF56349">
    <property type="entry name" value="DNA breaking-rejoining enzymes"/>
    <property type="match status" value="1"/>
</dbReference>
<feature type="domain" description="Tyr recombinase" evidence="4">
    <location>
        <begin position="213"/>
        <end position="391"/>
    </location>
</feature>
<name>A0A4R5ASY0_9FLAO</name>
<evidence type="ECO:0000313" key="5">
    <source>
        <dbReference type="EMBL" id="TDD75833.1"/>
    </source>
</evidence>
<dbReference type="Proteomes" id="UP000295278">
    <property type="component" value="Unassembled WGS sequence"/>
</dbReference>
<dbReference type="InterPro" id="IPR035386">
    <property type="entry name" value="Arm-DNA-bind_5"/>
</dbReference>
<keyword evidence="6" id="KW-1185">Reference proteome</keyword>
<dbReference type="EMBL" id="SMFM01000004">
    <property type="protein sequence ID" value="TDD75833.1"/>
    <property type="molecule type" value="Genomic_DNA"/>
</dbReference>
<evidence type="ECO:0000259" key="4">
    <source>
        <dbReference type="PROSITE" id="PS51898"/>
    </source>
</evidence>
<dbReference type="InterPro" id="IPR010998">
    <property type="entry name" value="Integrase_recombinase_N"/>
</dbReference>
<organism evidence="5 6">
    <name type="scientific">Flavobacterium caseinilyticum</name>
    <dbReference type="NCBI Taxonomy" id="2541732"/>
    <lineage>
        <taxon>Bacteria</taxon>
        <taxon>Pseudomonadati</taxon>
        <taxon>Bacteroidota</taxon>
        <taxon>Flavobacteriia</taxon>
        <taxon>Flavobacteriales</taxon>
        <taxon>Flavobacteriaceae</taxon>
        <taxon>Flavobacterium</taxon>
    </lineage>
</organism>
<dbReference type="OrthoDB" id="1098628at2"/>
<evidence type="ECO:0000313" key="6">
    <source>
        <dbReference type="Proteomes" id="UP000295278"/>
    </source>
</evidence>
<dbReference type="GO" id="GO:0006310">
    <property type="term" value="P:DNA recombination"/>
    <property type="evidence" value="ECO:0007669"/>
    <property type="project" value="UniProtKB-KW"/>
</dbReference>
<dbReference type="PROSITE" id="PS51898">
    <property type="entry name" value="TYR_RECOMBINASE"/>
    <property type="match status" value="1"/>
</dbReference>
<gene>
    <name evidence="5" type="ORF">E0F89_09730</name>
</gene>
<dbReference type="PANTHER" id="PTHR30349">
    <property type="entry name" value="PHAGE INTEGRASE-RELATED"/>
    <property type="match status" value="1"/>
</dbReference>
<evidence type="ECO:0000256" key="1">
    <source>
        <dbReference type="ARBA" id="ARBA00008857"/>
    </source>
</evidence>
<dbReference type="PANTHER" id="PTHR30349:SF64">
    <property type="entry name" value="PROPHAGE INTEGRASE INTD-RELATED"/>
    <property type="match status" value="1"/>
</dbReference>
<comment type="caution">
    <text evidence="5">The sequence shown here is derived from an EMBL/GenBank/DDBJ whole genome shotgun (WGS) entry which is preliminary data.</text>
</comment>
<evidence type="ECO:0000256" key="3">
    <source>
        <dbReference type="ARBA" id="ARBA00023172"/>
    </source>
</evidence>
<dbReference type="Gene3D" id="1.10.443.10">
    <property type="entry name" value="Intergrase catalytic core"/>
    <property type="match status" value="1"/>
</dbReference>
<dbReference type="GO" id="GO:0003677">
    <property type="term" value="F:DNA binding"/>
    <property type="evidence" value="ECO:0007669"/>
    <property type="project" value="UniProtKB-KW"/>
</dbReference>
<dbReference type="CDD" id="cd01185">
    <property type="entry name" value="INTN1_C_like"/>
    <property type="match status" value="1"/>
</dbReference>
<keyword evidence="2" id="KW-0238">DNA-binding</keyword>
<dbReference type="RefSeq" id="WP_131909605.1">
    <property type="nucleotide sequence ID" value="NZ_SMFM01000004.1"/>
</dbReference>
<dbReference type="Pfam" id="PF13102">
    <property type="entry name" value="Phage_int_SAM_5"/>
    <property type="match status" value="1"/>
</dbReference>
<dbReference type="GO" id="GO:0015074">
    <property type="term" value="P:DNA integration"/>
    <property type="evidence" value="ECO:0007669"/>
    <property type="project" value="InterPro"/>
</dbReference>
<dbReference type="InterPro" id="IPR011010">
    <property type="entry name" value="DNA_brk_join_enz"/>
</dbReference>
<dbReference type="Gene3D" id="1.10.150.130">
    <property type="match status" value="1"/>
</dbReference>
<proteinExistence type="inferred from homology"/>
<reference evidence="5 6" key="1">
    <citation type="submission" date="2019-03" db="EMBL/GenBank/DDBJ databases">
        <title>Flavobacterium AT-3-2 sp. nov., isolated from arctic soil.</title>
        <authorList>
            <person name="Chaudhary D.K."/>
        </authorList>
    </citation>
    <scope>NUCLEOTIDE SEQUENCE [LARGE SCALE GENOMIC DNA]</scope>
    <source>
        <strain evidence="5 6">AT-3-2</strain>
    </source>
</reference>
<sequence>MENVSILMYLKSRTNSKGESQIYLRLTVDGKRKETSLNRSIDPNRWDKNKQRGKGNTEAIANLNKKLVSVENNINLAEQALVNNHIRVTVESLMNKYTGVKEKIHTLIEVFEYENKRIKRLVEPGTYKKYEAVLNNVKKYLVFQYKLRDIDIKSIDYQFVTDFDYYLRSERKISNNSAIRIVKTLQQIVLTTLDKGWIDKNPFLNYKVKKEKIATGYLTKDEIDTIQKKEFTIKRLDQVKDVFIVCCYTGLAYVDVNLLCKNDIVTNLDGTRWININRKKTNTFCKIPIPPIIDEIFEKYKDDPLALNSGKLLPVLSNQKMNAYLKEIGDICGIKTVLTSHLARHSFATSIALPYGLPIETLSKVMGHKSLNMTLHYGKLIETKLVSDVAKFMANLNNAIQKEGDDPISEAV</sequence>
<dbReference type="AlphaFoldDB" id="A0A4R5ASY0"/>
<protein>
    <submittedName>
        <fullName evidence="5">Site-specific integrase</fullName>
    </submittedName>
</protein>
<dbReference type="Pfam" id="PF00589">
    <property type="entry name" value="Phage_integrase"/>
    <property type="match status" value="1"/>
</dbReference>